<feature type="chain" id="PRO_5029886453" evidence="2">
    <location>
        <begin position="24"/>
        <end position="242"/>
    </location>
</feature>
<feature type="domain" description="CzcB-like barrel-sandwich hybrid" evidence="3">
    <location>
        <begin position="43"/>
        <end position="153"/>
    </location>
</feature>
<dbReference type="EMBL" id="CP063164">
    <property type="protein sequence ID" value="QOR61525.1"/>
    <property type="molecule type" value="Genomic_DNA"/>
</dbReference>
<evidence type="ECO:0000256" key="1">
    <source>
        <dbReference type="ARBA" id="ARBA00009477"/>
    </source>
</evidence>
<evidence type="ECO:0000259" key="3">
    <source>
        <dbReference type="Pfam" id="PF25973"/>
    </source>
</evidence>
<accession>A0A7M1S264</accession>
<keyword evidence="2" id="KW-0732">Signal</keyword>
<name>A0A7M1S264_9BACT</name>
<evidence type="ECO:0000313" key="4">
    <source>
        <dbReference type="EMBL" id="QOR61525.1"/>
    </source>
</evidence>
<dbReference type="Gene3D" id="2.40.30.170">
    <property type="match status" value="1"/>
</dbReference>
<dbReference type="GO" id="GO:0015562">
    <property type="term" value="F:efflux transmembrane transporter activity"/>
    <property type="evidence" value="ECO:0007669"/>
    <property type="project" value="TreeGrafter"/>
</dbReference>
<dbReference type="PANTHER" id="PTHR30469">
    <property type="entry name" value="MULTIDRUG RESISTANCE PROTEIN MDTA"/>
    <property type="match status" value="1"/>
</dbReference>
<proteinExistence type="inferred from homology"/>
<dbReference type="GO" id="GO:1990281">
    <property type="term" value="C:efflux pump complex"/>
    <property type="evidence" value="ECO:0007669"/>
    <property type="project" value="TreeGrafter"/>
</dbReference>
<feature type="signal peptide" evidence="2">
    <location>
        <begin position="1"/>
        <end position="23"/>
    </location>
</feature>
<protein>
    <submittedName>
        <fullName evidence="4">Efflux RND transporter periplasmic adaptor subunit</fullName>
    </submittedName>
</protein>
<dbReference type="Pfam" id="PF25973">
    <property type="entry name" value="BSH_CzcB"/>
    <property type="match status" value="1"/>
</dbReference>
<dbReference type="PANTHER" id="PTHR30469:SF15">
    <property type="entry name" value="HLYD FAMILY OF SECRETION PROTEINS"/>
    <property type="match status" value="1"/>
</dbReference>
<sequence>MPSLRSITQITVFLWLAASSLQAGEVYATFNVEARHHAELAFTSSGTVAKVNVDVASLVHKGEVLAELNNDDLAAALEVSKVALKYAKRDYERQVKVKKLVDAAKFDQYAYKYEHAKAQLAYQQAMLDKTQLKAPFDGIIYEKMVEVGDVVSGAMIRTVMKVQSLKERKLVLAFDQKYWREIKPGMTFRYSVDGDSTVYTGKISRVYPYANDANRKIRAEVEAEGFTPGLFGDGYILVPDAK</sequence>
<evidence type="ECO:0000256" key="2">
    <source>
        <dbReference type="SAM" id="SignalP"/>
    </source>
</evidence>
<dbReference type="InterPro" id="IPR006143">
    <property type="entry name" value="RND_pump_MFP"/>
</dbReference>
<dbReference type="AlphaFoldDB" id="A0A7M1S264"/>
<dbReference type="RefSeq" id="WP_197548204.1">
    <property type="nucleotide sequence ID" value="NZ_CP063164.1"/>
</dbReference>
<comment type="similarity">
    <text evidence="1">Belongs to the membrane fusion protein (MFP) (TC 8.A.1) family.</text>
</comment>
<dbReference type="Proteomes" id="UP000595074">
    <property type="component" value="Chromosome"/>
</dbReference>
<gene>
    <name evidence="4" type="ORF">IMZ28_08785</name>
</gene>
<evidence type="ECO:0000313" key="5">
    <source>
        <dbReference type="Proteomes" id="UP000595074"/>
    </source>
</evidence>
<dbReference type="KEGG" id="sinu:IMZ28_08785"/>
<dbReference type="Gene3D" id="2.40.50.100">
    <property type="match status" value="1"/>
</dbReference>
<keyword evidence="5" id="KW-1185">Reference proteome</keyword>
<dbReference type="SUPFAM" id="SSF111369">
    <property type="entry name" value="HlyD-like secretion proteins"/>
    <property type="match status" value="1"/>
</dbReference>
<dbReference type="NCBIfam" id="TIGR01730">
    <property type="entry name" value="RND_mfp"/>
    <property type="match status" value="1"/>
</dbReference>
<dbReference type="InterPro" id="IPR058647">
    <property type="entry name" value="BSH_CzcB-like"/>
</dbReference>
<reference evidence="4 5" key="1">
    <citation type="submission" date="2020-10" db="EMBL/GenBank/DDBJ databases">
        <title>The genome of sulfurovum sp.</title>
        <authorList>
            <person name="Xie S."/>
            <person name="Shao Z."/>
            <person name="Jiang L."/>
        </authorList>
    </citation>
    <scope>NUCLEOTIDE SEQUENCE [LARGE SCALE GENOMIC DNA]</scope>
    <source>
        <strain evidence="4 5">ST-419</strain>
    </source>
</reference>
<organism evidence="4 5">
    <name type="scientific">Sulfurovum indicum</name>
    <dbReference type="NCBI Taxonomy" id="2779528"/>
    <lineage>
        <taxon>Bacteria</taxon>
        <taxon>Pseudomonadati</taxon>
        <taxon>Campylobacterota</taxon>
        <taxon>Epsilonproteobacteria</taxon>
        <taxon>Campylobacterales</taxon>
        <taxon>Sulfurovaceae</taxon>
        <taxon>Sulfurovum</taxon>
    </lineage>
</organism>